<evidence type="ECO:0000256" key="1">
    <source>
        <dbReference type="SAM" id="MobiDB-lite"/>
    </source>
</evidence>
<feature type="compositionally biased region" description="Low complexity" evidence="1">
    <location>
        <begin position="608"/>
        <end position="644"/>
    </location>
</feature>
<name>A0A0G4EHE7_VITBC</name>
<feature type="region of interest" description="Disordered" evidence="1">
    <location>
        <begin position="600"/>
        <end position="644"/>
    </location>
</feature>
<keyword evidence="3" id="KW-1185">Reference proteome</keyword>
<dbReference type="VEuPathDB" id="CryptoDB:Vbra_11748"/>
<feature type="compositionally biased region" description="Basic and acidic residues" evidence="1">
    <location>
        <begin position="175"/>
        <end position="211"/>
    </location>
</feature>
<dbReference type="Proteomes" id="UP000041254">
    <property type="component" value="Unassembled WGS sequence"/>
</dbReference>
<organism evidence="2 3">
    <name type="scientific">Vitrella brassicaformis (strain CCMP3155)</name>
    <dbReference type="NCBI Taxonomy" id="1169540"/>
    <lineage>
        <taxon>Eukaryota</taxon>
        <taxon>Sar</taxon>
        <taxon>Alveolata</taxon>
        <taxon>Colpodellida</taxon>
        <taxon>Vitrellaceae</taxon>
        <taxon>Vitrella</taxon>
    </lineage>
</organism>
<evidence type="ECO:0000313" key="2">
    <source>
        <dbReference type="EMBL" id="CEL95258.1"/>
    </source>
</evidence>
<feature type="compositionally biased region" description="Basic and acidic residues" evidence="1">
    <location>
        <begin position="219"/>
        <end position="228"/>
    </location>
</feature>
<feature type="compositionally biased region" description="Acidic residues" evidence="1">
    <location>
        <begin position="13"/>
        <end position="22"/>
    </location>
</feature>
<proteinExistence type="predicted"/>
<feature type="compositionally biased region" description="Basic and acidic residues" evidence="1">
    <location>
        <begin position="53"/>
        <end position="63"/>
    </location>
</feature>
<feature type="compositionally biased region" description="Basic and acidic residues" evidence="1">
    <location>
        <begin position="151"/>
        <end position="168"/>
    </location>
</feature>
<dbReference type="InParanoid" id="A0A0G4EHE7"/>
<feature type="region of interest" description="Disordered" evidence="1">
    <location>
        <begin position="1"/>
        <end position="27"/>
    </location>
</feature>
<feature type="compositionally biased region" description="Basic and acidic residues" evidence="1">
    <location>
        <begin position="94"/>
        <end position="106"/>
    </location>
</feature>
<gene>
    <name evidence="2" type="ORF">Vbra_11748</name>
</gene>
<protein>
    <submittedName>
        <fullName evidence="2">Uncharacterized protein</fullName>
    </submittedName>
</protein>
<accession>A0A0G4EHE7</accession>
<dbReference type="EMBL" id="CDMY01000227">
    <property type="protein sequence ID" value="CEL95258.1"/>
    <property type="molecule type" value="Genomic_DNA"/>
</dbReference>
<reference evidence="2 3" key="1">
    <citation type="submission" date="2014-11" db="EMBL/GenBank/DDBJ databases">
        <authorList>
            <person name="Zhu J."/>
            <person name="Qi W."/>
            <person name="Song R."/>
        </authorList>
    </citation>
    <scope>NUCLEOTIDE SEQUENCE [LARGE SCALE GENOMIC DNA]</scope>
</reference>
<sequence>MADRGKKRRRNEEDENDDEDERPEWAKGMTVWQYERALVEEQKKKQYRLPAPSEREKSREREQAAAAASSVVDEKKRAENQALADMRKKRDAKRQKDQEAKKRRTDDEEMEEGEEEESAEEGEEEESDDDRRDSDYEEEKPQATKPTKKAAAADKDKDKDKDKEKTPFDDEDETPIFKESRKMADRRGDRERDAFFDDDDKARSERSERSRDRRLKGDKKRDKDEDVQVRGLTPELMSSVVLTQSDLAYYEKHPRLDEISKGYFVLLPAADETPACYKLGCIEKVVYVDKASCDEWRLMGDTGDDPPNHQNERTSHDDVPVFRIRLGRGSRGYRWVLKDDMAARKTHLKEDLRNAQGSSKQPDFYYAQRKIEKGKREAMRSAQPGIAEHEKALAEWETKDAAVEDKDVKNHEVWEMVIEDYVRREGAADLKYEGRFVSDLKSKQEREGLQWTSQDVNTKIQLEKKSKGLQVVRQIELMQKKNNIRKQLDRLQKRIESSPAEQRETLLRQRDAKKEELEALEKQSGGPARQAAVVDRPRRPPTQLQPPKGLNNNNSITSGISGPRRAGSGVGVLRREATVLSGVSNSNLYARRECRPKVMWNIPGKQPSTEFTTSITTTSNGNQQANHNNQPPQPSSAPAAAAAAASAGGSWSAARGRVGGGEGGSGGGGLSVRLNGLEGFSLSGGGQVIDDEAEHDDQGMSAGGMGYGIMREHMGDWLRQSGVFQRQDFVDALQKLGIS</sequence>
<feature type="compositionally biased region" description="Acidic residues" evidence="1">
    <location>
        <begin position="107"/>
        <end position="128"/>
    </location>
</feature>
<evidence type="ECO:0000313" key="3">
    <source>
        <dbReference type="Proteomes" id="UP000041254"/>
    </source>
</evidence>
<feature type="region of interest" description="Disordered" evidence="1">
    <location>
        <begin position="40"/>
        <end position="230"/>
    </location>
</feature>
<feature type="compositionally biased region" description="Basic and acidic residues" evidence="1">
    <location>
        <begin position="129"/>
        <end position="142"/>
    </location>
</feature>
<dbReference type="AlphaFoldDB" id="A0A0G4EHE7"/>
<feature type="region of interest" description="Disordered" evidence="1">
    <location>
        <begin position="516"/>
        <end position="569"/>
    </location>
</feature>